<dbReference type="AlphaFoldDB" id="A0A1W1CT60"/>
<sequence length="38" mass="4206">MSVGCCALTAPQIRHEEKDLFVTTLRSGTVRGQHPTQH</sequence>
<gene>
    <name evidence="1" type="ORF">MNB_SV-10-1545</name>
</gene>
<reference evidence="1" key="1">
    <citation type="submission" date="2016-10" db="EMBL/GenBank/DDBJ databases">
        <authorList>
            <person name="de Groot N.N."/>
        </authorList>
    </citation>
    <scope>NUCLEOTIDE SEQUENCE</scope>
</reference>
<protein>
    <submittedName>
        <fullName evidence="1">Uncharacterized protein</fullName>
    </submittedName>
</protein>
<evidence type="ECO:0000313" key="1">
    <source>
        <dbReference type="EMBL" id="SFV68887.1"/>
    </source>
</evidence>
<dbReference type="EMBL" id="FPHL01000055">
    <property type="protein sequence ID" value="SFV68887.1"/>
    <property type="molecule type" value="Genomic_DNA"/>
</dbReference>
<proteinExistence type="predicted"/>
<organism evidence="1">
    <name type="scientific">hydrothermal vent metagenome</name>
    <dbReference type="NCBI Taxonomy" id="652676"/>
    <lineage>
        <taxon>unclassified sequences</taxon>
        <taxon>metagenomes</taxon>
        <taxon>ecological metagenomes</taxon>
    </lineage>
</organism>
<name>A0A1W1CT60_9ZZZZ</name>
<accession>A0A1W1CT60</accession>